<dbReference type="Proteomes" id="UP000601435">
    <property type="component" value="Unassembled WGS sequence"/>
</dbReference>
<name>A0A812LR55_9DINO</name>
<evidence type="ECO:0000313" key="3">
    <source>
        <dbReference type="Proteomes" id="UP000601435"/>
    </source>
</evidence>
<proteinExistence type="predicted"/>
<accession>A0A812LR55</accession>
<dbReference type="EMBL" id="CAJNJA010009563">
    <property type="protein sequence ID" value="CAE7248049.1"/>
    <property type="molecule type" value="Genomic_DNA"/>
</dbReference>
<gene>
    <name evidence="2" type="ORF">SNEC2469_LOCUS4953</name>
</gene>
<feature type="compositionally biased region" description="Basic residues" evidence="1">
    <location>
        <begin position="309"/>
        <end position="327"/>
    </location>
</feature>
<evidence type="ECO:0000313" key="2">
    <source>
        <dbReference type="EMBL" id="CAE7248049.1"/>
    </source>
</evidence>
<keyword evidence="3" id="KW-1185">Reference proteome</keyword>
<sequence length="404" mass="44975">TDAAESLFKLLSPEERKCIPKASEFHFCVVSARRASTVEGVQDIFKVQCQFDEAGVVPTWYVDSDSVKEYRKLGLQAVEGGRLCPSRNKALKDANLLGKICVQASDDISAWEYRHGKRAASRDDALCNAAWAKAKRYVLSPLTAAQFIVAKMRGAPQPKPKLGGVYMLGSCSRTMAGEEFGTKHFILGDFFVVDTGSKVRFDENLNLKEDYDFSCSHIRAHGGVMRCNRMTLTVKHYSNSGGACSNRDKKGKEEQRNIGILMDKWPRALRFNPKRTNEVIMSWPADDDAEGKHHEKRKPSQRPGAGKPGKTKAVAKKTKVTRPKAHHPSNAIILQTEKSKEANNARIKPYVARRCGRVSGKRVSEVLGRLKYTTAEGETRTYVTSDLSYDLQRGFLKLKASKSG</sequence>
<protein>
    <submittedName>
        <fullName evidence="2">Uncharacterized protein</fullName>
    </submittedName>
</protein>
<dbReference type="OrthoDB" id="433071at2759"/>
<feature type="non-terminal residue" evidence="2">
    <location>
        <position position="1"/>
    </location>
</feature>
<organism evidence="2 3">
    <name type="scientific">Symbiodinium necroappetens</name>
    <dbReference type="NCBI Taxonomy" id="1628268"/>
    <lineage>
        <taxon>Eukaryota</taxon>
        <taxon>Sar</taxon>
        <taxon>Alveolata</taxon>
        <taxon>Dinophyceae</taxon>
        <taxon>Suessiales</taxon>
        <taxon>Symbiodiniaceae</taxon>
        <taxon>Symbiodinium</taxon>
    </lineage>
</organism>
<reference evidence="2" key="1">
    <citation type="submission" date="2021-02" db="EMBL/GenBank/DDBJ databases">
        <authorList>
            <person name="Dougan E. K."/>
            <person name="Rhodes N."/>
            <person name="Thang M."/>
            <person name="Chan C."/>
        </authorList>
    </citation>
    <scope>NUCLEOTIDE SEQUENCE</scope>
</reference>
<dbReference type="AlphaFoldDB" id="A0A812LR55"/>
<feature type="region of interest" description="Disordered" evidence="1">
    <location>
        <begin position="283"/>
        <end position="327"/>
    </location>
</feature>
<comment type="caution">
    <text evidence="2">The sequence shown here is derived from an EMBL/GenBank/DDBJ whole genome shotgun (WGS) entry which is preliminary data.</text>
</comment>
<evidence type="ECO:0000256" key="1">
    <source>
        <dbReference type="SAM" id="MobiDB-lite"/>
    </source>
</evidence>